<protein>
    <submittedName>
        <fullName evidence="2">Uncharacterized protein</fullName>
    </submittedName>
</protein>
<evidence type="ECO:0000313" key="2">
    <source>
        <dbReference type="EMBL" id="CAI9259335.1"/>
    </source>
</evidence>
<dbReference type="EMBL" id="OX465086">
    <property type="protein sequence ID" value="CAI9259335.1"/>
    <property type="molecule type" value="Genomic_DNA"/>
</dbReference>
<evidence type="ECO:0000256" key="1">
    <source>
        <dbReference type="SAM" id="MobiDB-lite"/>
    </source>
</evidence>
<feature type="compositionally biased region" description="Acidic residues" evidence="1">
    <location>
        <begin position="1"/>
        <end position="12"/>
    </location>
</feature>
<sequence>MISDDEEEEVLSEGEKHIRKTRDKETDEIKRVHKELEAQEMEAMATKFISLDLVNSVESQFDFPGSLRAFLLRCFEHIEIAPLSDYDVNHMLFSFYIKYGKPKLHTWSLQKLVAV</sequence>
<dbReference type="Proteomes" id="UP001177003">
    <property type="component" value="Chromosome 0"/>
</dbReference>
<name>A0AA35XZR7_LACSI</name>
<proteinExistence type="predicted"/>
<gene>
    <name evidence="2" type="ORF">LSALG_LOCUS233</name>
</gene>
<keyword evidence="3" id="KW-1185">Reference proteome</keyword>
<feature type="region of interest" description="Disordered" evidence="1">
    <location>
        <begin position="1"/>
        <end position="24"/>
    </location>
</feature>
<organism evidence="2 3">
    <name type="scientific">Lactuca saligna</name>
    <name type="common">Willowleaf lettuce</name>
    <dbReference type="NCBI Taxonomy" id="75948"/>
    <lineage>
        <taxon>Eukaryota</taxon>
        <taxon>Viridiplantae</taxon>
        <taxon>Streptophyta</taxon>
        <taxon>Embryophyta</taxon>
        <taxon>Tracheophyta</taxon>
        <taxon>Spermatophyta</taxon>
        <taxon>Magnoliopsida</taxon>
        <taxon>eudicotyledons</taxon>
        <taxon>Gunneridae</taxon>
        <taxon>Pentapetalae</taxon>
        <taxon>asterids</taxon>
        <taxon>campanulids</taxon>
        <taxon>Asterales</taxon>
        <taxon>Asteraceae</taxon>
        <taxon>Cichorioideae</taxon>
        <taxon>Cichorieae</taxon>
        <taxon>Lactucinae</taxon>
        <taxon>Lactuca</taxon>
    </lineage>
</organism>
<evidence type="ECO:0000313" key="3">
    <source>
        <dbReference type="Proteomes" id="UP001177003"/>
    </source>
</evidence>
<reference evidence="2" key="1">
    <citation type="submission" date="2023-04" db="EMBL/GenBank/DDBJ databases">
        <authorList>
            <person name="Vijverberg K."/>
            <person name="Xiong W."/>
            <person name="Schranz E."/>
        </authorList>
    </citation>
    <scope>NUCLEOTIDE SEQUENCE</scope>
</reference>
<accession>A0AA35XZR7</accession>
<dbReference type="AlphaFoldDB" id="A0AA35XZR7"/>